<organism evidence="2 3">
    <name type="scientific">Adhaeribacter terrigena</name>
    <dbReference type="NCBI Taxonomy" id="2793070"/>
    <lineage>
        <taxon>Bacteria</taxon>
        <taxon>Pseudomonadati</taxon>
        <taxon>Bacteroidota</taxon>
        <taxon>Cytophagia</taxon>
        <taxon>Cytophagales</taxon>
        <taxon>Hymenobacteraceae</taxon>
        <taxon>Adhaeribacter</taxon>
    </lineage>
</organism>
<accession>A0ABS1C4Z7</accession>
<dbReference type="Proteomes" id="UP000644147">
    <property type="component" value="Unassembled WGS sequence"/>
</dbReference>
<keyword evidence="1" id="KW-0732">Signal</keyword>
<feature type="chain" id="PRO_5045912536" evidence="1">
    <location>
        <begin position="18"/>
        <end position="240"/>
    </location>
</feature>
<reference evidence="2 3" key="1">
    <citation type="submission" date="2020-12" db="EMBL/GenBank/DDBJ databases">
        <title>Bacterial novel species Adhaeribacter sp. BT258 isolated from soil.</title>
        <authorList>
            <person name="Jung H.-Y."/>
        </authorList>
    </citation>
    <scope>NUCLEOTIDE SEQUENCE [LARGE SCALE GENOMIC DNA]</scope>
    <source>
        <strain evidence="2 3">BT258</strain>
    </source>
</reference>
<gene>
    <name evidence="2" type="ORF">I5M27_15635</name>
</gene>
<evidence type="ECO:0000313" key="3">
    <source>
        <dbReference type="Proteomes" id="UP000644147"/>
    </source>
</evidence>
<keyword evidence="3" id="KW-1185">Reference proteome</keyword>
<evidence type="ECO:0000313" key="2">
    <source>
        <dbReference type="EMBL" id="MBK0404430.1"/>
    </source>
</evidence>
<feature type="signal peptide" evidence="1">
    <location>
        <begin position="1"/>
        <end position="17"/>
    </location>
</feature>
<proteinExistence type="predicted"/>
<dbReference type="EMBL" id="JAEHFX010000009">
    <property type="protein sequence ID" value="MBK0404430.1"/>
    <property type="molecule type" value="Genomic_DNA"/>
</dbReference>
<comment type="caution">
    <text evidence="2">The sequence shown here is derived from an EMBL/GenBank/DDBJ whole genome shotgun (WGS) entry which is preliminary data.</text>
</comment>
<dbReference type="RefSeq" id="WP_200507271.1">
    <property type="nucleotide sequence ID" value="NZ_JAEHFX010000009.1"/>
</dbReference>
<name>A0ABS1C4Z7_9BACT</name>
<evidence type="ECO:0000256" key="1">
    <source>
        <dbReference type="SAM" id="SignalP"/>
    </source>
</evidence>
<sequence length="240" mass="27793">MKFYRILFILFSLPFFAAEVSAQVEIPCRYPLQVSADSLVNFVKKDFEWRTGKPTQIESEDWKMYFYDNTRGIDFTTAYNQAQAFLLGKLGRYVYCKYTDLMLSSFEINPANSNEFHLTYFLQLPNLENPHQTGYMRFNYEVVPLKFTFSLQPDNSLKTTFPTNVPECNGKPDCGFIITKEKALQIARANNVITNHVDYFIETDGRDWIISTSPNGGQTVNVNRINLQTGQLSEKQVFKK</sequence>
<protein>
    <submittedName>
        <fullName evidence="2">PASTA domain-containing protein</fullName>
    </submittedName>
</protein>